<evidence type="ECO:0000256" key="5">
    <source>
        <dbReference type="ARBA" id="ARBA00022777"/>
    </source>
</evidence>
<keyword evidence="5 11" id="KW-0418">Kinase</keyword>
<feature type="region of interest" description="Disordered" evidence="9">
    <location>
        <begin position="1"/>
        <end position="26"/>
    </location>
</feature>
<dbReference type="GO" id="GO:0004674">
    <property type="term" value="F:protein serine/threonine kinase activity"/>
    <property type="evidence" value="ECO:0007669"/>
    <property type="project" value="UniProtKB-KW"/>
</dbReference>
<proteinExistence type="predicted"/>
<evidence type="ECO:0000256" key="8">
    <source>
        <dbReference type="ARBA" id="ARBA00048679"/>
    </source>
</evidence>
<feature type="compositionally biased region" description="Pro residues" evidence="9">
    <location>
        <begin position="9"/>
        <end position="21"/>
    </location>
</feature>
<dbReference type="PROSITE" id="PS00108">
    <property type="entry name" value="PROTEIN_KINASE_ST"/>
    <property type="match status" value="1"/>
</dbReference>
<dbReference type="AlphaFoldDB" id="A0A316UGZ6"/>
<comment type="catalytic activity">
    <reaction evidence="8">
        <text>L-seryl-[protein] + ATP = O-phospho-L-seryl-[protein] + ADP + H(+)</text>
        <dbReference type="Rhea" id="RHEA:17989"/>
        <dbReference type="Rhea" id="RHEA-COMP:9863"/>
        <dbReference type="Rhea" id="RHEA-COMP:11604"/>
        <dbReference type="ChEBI" id="CHEBI:15378"/>
        <dbReference type="ChEBI" id="CHEBI:29999"/>
        <dbReference type="ChEBI" id="CHEBI:30616"/>
        <dbReference type="ChEBI" id="CHEBI:83421"/>
        <dbReference type="ChEBI" id="CHEBI:456216"/>
        <dbReference type="EC" id="2.7.11.1"/>
    </reaction>
</comment>
<protein>
    <recommendedName>
        <fullName evidence="1">non-specific serine/threonine protein kinase</fullName>
        <ecNumber evidence="1">2.7.11.1</ecNumber>
    </recommendedName>
</protein>
<dbReference type="SUPFAM" id="SSF56112">
    <property type="entry name" value="Protein kinase-like (PK-like)"/>
    <property type="match status" value="1"/>
</dbReference>
<dbReference type="InterPro" id="IPR000719">
    <property type="entry name" value="Prot_kinase_dom"/>
</dbReference>
<evidence type="ECO:0000256" key="9">
    <source>
        <dbReference type="SAM" id="MobiDB-lite"/>
    </source>
</evidence>
<dbReference type="InterPro" id="IPR011009">
    <property type="entry name" value="Kinase-like_dom_sf"/>
</dbReference>
<evidence type="ECO:0000259" key="10">
    <source>
        <dbReference type="PROSITE" id="PS50011"/>
    </source>
</evidence>
<dbReference type="FunFam" id="1.10.510.10:FF:000853">
    <property type="entry name" value="Related to ARK1-Actin Regulating Kinase"/>
    <property type="match status" value="1"/>
</dbReference>
<keyword evidence="4" id="KW-0547">Nucleotide-binding</keyword>
<evidence type="ECO:0000313" key="11">
    <source>
        <dbReference type="EMBL" id="PWN24519.1"/>
    </source>
</evidence>
<organism evidence="11 12">
    <name type="scientific">Jaminaea rosea</name>
    <dbReference type="NCBI Taxonomy" id="1569628"/>
    <lineage>
        <taxon>Eukaryota</taxon>
        <taxon>Fungi</taxon>
        <taxon>Dikarya</taxon>
        <taxon>Basidiomycota</taxon>
        <taxon>Ustilaginomycotina</taxon>
        <taxon>Exobasidiomycetes</taxon>
        <taxon>Microstromatales</taxon>
        <taxon>Microstromatales incertae sedis</taxon>
        <taxon>Jaminaea</taxon>
    </lineage>
</organism>
<dbReference type="Proteomes" id="UP000245884">
    <property type="component" value="Unassembled WGS sequence"/>
</dbReference>
<dbReference type="PANTHER" id="PTHR22967">
    <property type="entry name" value="SERINE/THREONINE PROTEIN KINASE"/>
    <property type="match status" value="1"/>
</dbReference>
<evidence type="ECO:0000256" key="7">
    <source>
        <dbReference type="ARBA" id="ARBA00047899"/>
    </source>
</evidence>
<dbReference type="EMBL" id="KZ819680">
    <property type="protein sequence ID" value="PWN24519.1"/>
    <property type="molecule type" value="Genomic_DNA"/>
</dbReference>
<evidence type="ECO:0000256" key="3">
    <source>
        <dbReference type="ARBA" id="ARBA00022679"/>
    </source>
</evidence>
<dbReference type="GO" id="GO:0005737">
    <property type="term" value="C:cytoplasm"/>
    <property type="evidence" value="ECO:0007669"/>
    <property type="project" value="TreeGrafter"/>
</dbReference>
<dbReference type="Pfam" id="PF00069">
    <property type="entry name" value="Pkinase"/>
    <property type="match status" value="1"/>
</dbReference>
<keyword evidence="12" id="KW-1185">Reference proteome</keyword>
<keyword evidence="2" id="KW-0723">Serine/threonine-protein kinase</keyword>
<dbReference type="SMART" id="SM00220">
    <property type="entry name" value="S_TKc"/>
    <property type="match status" value="1"/>
</dbReference>
<reference evidence="11 12" key="1">
    <citation type="journal article" date="2018" name="Mol. Biol. Evol.">
        <title>Broad Genomic Sampling Reveals a Smut Pathogenic Ancestry of the Fungal Clade Ustilaginomycotina.</title>
        <authorList>
            <person name="Kijpornyongpan T."/>
            <person name="Mondo S.J."/>
            <person name="Barry K."/>
            <person name="Sandor L."/>
            <person name="Lee J."/>
            <person name="Lipzen A."/>
            <person name="Pangilinan J."/>
            <person name="LaButti K."/>
            <person name="Hainaut M."/>
            <person name="Henrissat B."/>
            <person name="Grigoriev I.V."/>
            <person name="Spatafora J.W."/>
            <person name="Aime M.C."/>
        </authorList>
    </citation>
    <scope>NUCLEOTIDE SEQUENCE [LARGE SCALE GENOMIC DNA]</scope>
    <source>
        <strain evidence="11 12">MCA 5214</strain>
    </source>
</reference>
<sequence>MSSRQAGPPLHPPSSGPPGSLPPGTLVQVGPYTVSVKRYLSQGGFATVYLVNSDRPLPIPTLHGTSRNETLHVLKRIVVPDKEALADVRREVDVHKLLRSDAAVVHFLEASALCLPPPQTGYDVYILMEYCSGGGLLDLLNTRLRNRLSENEVLHIFLDVCKGLAAMHHLDPPVAHRDLKIENILIVAPTTPGGKPTYKLCDFGSAKPILSRRAPRSIEELKRLEADLNKSTTLPYRPPEMVDVYQRRVIDEKADIWAMGVLLYKLCYYTTPFEENGGGPLAILNVKYRFPSNPPYSDRIKGLIASLLVDPAARRPSIDQL</sequence>
<name>A0A316UGZ6_9BASI</name>
<dbReference type="PANTHER" id="PTHR22967:SF57">
    <property type="entry name" value="AUXILIN, ISOFORM A-RELATED"/>
    <property type="match status" value="1"/>
</dbReference>
<dbReference type="GO" id="GO:0000147">
    <property type="term" value="P:actin cortical patch assembly"/>
    <property type="evidence" value="ECO:0007669"/>
    <property type="project" value="TreeGrafter"/>
</dbReference>
<keyword evidence="3" id="KW-0808">Transferase</keyword>
<dbReference type="STRING" id="1569628.A0A316UGZ6"/>
<comment type="catalytic activity">
    <reaction evidence="7">
        <text>L-threonyl-[protein] + ATP = O-phospho-L-threonyl-[protein] + ADP + H(+)</text>
        <dbReference type="Rhea" id="RHEA:46608"/>
        <dbReference type="Rhea" id="RHEA-COMP:11060"/>
        <dbReference type="Rhea" id="RHEA-COMP:11605"/>
        <dbReference type="ChEBI" id="CHEBI:15378"/>
        <dbReference type="ChEBI" id="CHEBI:30013"/>
        <dbReference type="ChEBI" id="CHEBI:30616"/>
        <dbReference type="ChEBI" id="CHEBI:61977"/>
        <dbReference type="ChEBI" id="CHEBI:456216"/>
        <dbReference type="EC" id="2.7.11.1"/>
    </reaction>
</comment>
<dbReference type="RefSeq" id="XP_025359131.1">
    <property type="nucleotide sequence ID" value="XM_025504623.1"/>
</dbReference>
<evidence type="ECO:0000313" key="12">
    <source>
        <dbReference type="Proteomes" id="UP000245884"/>
    </source>
</evidence>
<keyword evidence="6" id="KW-0067">ATP-binding</keyword>
<dbReference type="GO" id="GO:0005524">
    <property type="term" value="F:ATP binding"/>
    <property type="evidence" value="ECO:0007669"/>
    <property type="project" value="UniProtKB-KW"/>
</dbReference>
<feature type="non-terminal residue" evidence="11">
    <location>
        <position position="321"/>
    </location>
</feature>
<gene>
    <name evidence="11" type="ORF">BDZ90DRAFT_224629</name>
</gene>
<evidence type="ECO:0000256" key="4">
    <source>
        <dbReference type="ARBA" id="ARBA00022741"/>
    </source>
</evidence>
<feature type="domain" description="Protein kinase" evidence="10">
    <location>
        <begin position="34"/>
        <end position="321"/>
    </location>
</feature>
<accession>A0A316UGZ6</accession>
<dbReference type="InterPro" id="IPR008271">
    <property type="entry name" value="Ser/Thr_kinase_AS"/>
</dbReference>
<dbReference type="EC" id="2.7.11.1" evidence="1"/>
<dbReference type="GO" id="GO:0007015">
    <property type="term" value="P:actin filament organization"/>
    <property type="evidence" value="ECO:0007669"/>
    <property type="project" value="TreeGrafter"/>
</dbReference>
<evidence type="ECO:0000256" key="2">
    <source>
        <dbReference type="ARBA" id="ARBA00022527"/>
    </source>
</evidence>
<evidence type="ECO:0000256" key="6">
    <source>
        <dbReference type="ARBA" id="ARBA00022840"/>
    </source>
</evidence>
<dbReference type="Gene3D" id="1.10.510.10">
    <property type="entry name" value="Transferase(Phosphotransferase) domain 1"/>
    <property type="match status" value="1"/>
</dbReference>
<dbReference type="PROSITE" id="PS50011">
    <property type="entry name" value="PROTEIN_KINASE_DOM"/>
    <property type="match status" value="1"/>
</dbReference>
<dbReference type="GeneID" id="37026446"/>
<evidence type="ECO:0000256" key="1">
    <source>
        <dbReference type="ARBA" id="ARBA00012513"/>
    </source>
</evidence>
<dbReference type="OrthoDB" id="2018507at2759"/>